<protein>
    <submittedName>
        <fullName evidence="1">Uncharacterized protein</fullName>
    </submittedName>
</protein>
<gene>
    <name evidence="1" type="ORF">F383_25721</name>
</gene>
<evidence type="ECO:0000313" key="2">
    <source>
        <dbReference type="Proteomes" id="UP000032142"/>
    </source>
</evidence>
<proteinExistence type="predicted"/>
<keyword evidence="2" id="KW-1185">Reference proteome</keyword>
<organism evidence="1 2">
    <name type="scientific">Gossypium arboreum</name>
    <name type="common">Tree cotton</name>
    <name type="synonym">Gossypium nanking</name>
    <dbReference type="NCBI Taxonomy" id="29729"/>
    <lineage>
        <taxon>Eukaryota</taxon>
        <taxon>Viridiplantae</taxon>
        <taxon>Streptophyta</taxon>
        <taxon>Embryophyta</taxon>
        <taxon>Tracheophyta</taxon>
        <taxon>Spermatophyta</taxon>
        <taxon>Magnoliopsida</taxon>
        <taxon>eudicotyledons</taxon>
        <taxon>Gunneridae</taxon>
        <taxon>Pentapetalae</taxon>
        <taxon>rosids</taxon>
        <taxon>malvids</taxon>
        <taxon>Malvales</taxon>
        <taxon>Malvaceae</taxon>
        <taxon>Malvoideae</taxon>
        <taxon>Gossypium</taxon>
    </lineage>
</organism>
<dbReference type="EMBL" id="KN413423">
    <property type="protein sequence ID" value="KHG19564.1"/>
    <property type="molecule type" value="Genomic_DNA"/>
</dbReference>
<accession>A0A0B0P5Z0</accession>
<evidence type="ECO:0000313" key="1">
    <source>
        <dbReference type="EMBL" id="KHG19564.1"/>
    </source>
</evidence>
<sequence length="13" mass="1503">MCDYFRPCSGLPN</sequence>
<dbReference type="Proteomes" id="UP000032142">
    <property type="component" value="Unassembled WGS sequence"/>
</dbReference>
<name>A0A0B0P5Z0_GOSAR</name>
<reference evidence="2" key="1">
    <citation type="submission" date="2014-09" db="EMBL/GenBank/DDBJ databases">
        <authorList>
            <person name="Mudge J."/>
            <person name="Ramaraj T."/>
            <person name="Lindquist I.E."/>
            <person name="Bharti A.K."/>
            <person name="Sundararajan A."/>
            <person name="Cameron C.T."/>
            <person name="Woodward J.E."/>
            <person name="May G.D."/>
            <person name="Brubaker C."/>
            <person name="Broadhvest J."/>
            <person name="Wilkins T.A."/>
        </authorList>
    </citation>
    <scope>NUCLEOTIDE SEQUENCE</scope>
    <source>
        <strain evidence="2">cv. AKA8401</strain>
    </source>
</reference>